<evidence type="ECO:0000313" key="3">
    <source>
        <dbReference type="Proteomes" id="UP000186817"/>
    </source>
</evidence>
<dbReference type="GO" id="GO:0031267">
    <property type="term" value="F:small GTPase binding"/>
    <property type="evidence" value="ECO:0007669"/>
    <property type="project" value="TreeGrafter"/>
</dbReference>
<dbReference type="AlphaFoldDB" id="A0A1Q9EPM2"/>
<proteinExistence type="predicted"/>
<dbReference type="SUPFAM" id="SSF50985">
    <property type="entry name" value="RCC1/BLIP-II"/>
    <property type="match status" value="1"/>
</dbReference>
<dbReference type="Proteomes" id="UP000186817">
    <property type="component" value="Unassembled WGS sequence"/>
</dbReference>
<dbReference type="InterPro" id="IPR000195">
    <property type="entry name" value="Rab-GAP-TBC_dom"/>
</dbReference>
<dbReference type="OrthoDB" id="432401at2759"/>
<dbReference type="PROSITE" id="PS50086">
    <property type="entry name" value="TBC_RABGAP"/>
    <property type="match status" value="1"/>
</dbReference>
<dbReference type="InterPro" id="IPR009091">
    <property type="entry name" value="RCC1/BLIP-II"/>
</dbReference>
<organism evidence="2 3">
    <name type="scientific">Symbiodinium microadriaticum</name>
    <name type="common">Dinoflagellate</name>
    <name type="synonym">Zooxanthella microadriatica</name>
    <dbReference type="NCBI Taxonomy" id="2951"/>
    <lineage>
        <taxon>Eukaryota</taxon>
        <taxon>Sar</taxon>
        <taxon>Alveolata</taxon>
        <taxon>Dinophyceae</taxon>
        <taxon>Suessiales</taxon>
        <taxon>Symbiodiniaceae</taxon>
        <taxon>Symbiodinium</taxon>
    </lineage>
</organism>
<dbReference type="GO" id="GO:0005096">
    <property type="term" value="F:GTPase activator activity"/>
    <property type="evidence" value="ECO:0007669"/>
    <property type="project" value="TreeGrafter"/>
</dbReference>
<dbReference type="Gene3D" id="1.10.472.80">
    <property type="entry name" value="Ypt/Rab-GAP domain of gyp1p, domain 3"/>
    <property type="match status" value="1"/>
</dbReference>
<dbReference type="PANTHER" id="PTHR47219">
    <property type="entry name" value="RAB GTPASE-ACTIVATING PROTEIN 1-LIKE"/>
    <property type="match status" value="1"/>
</dbReference>
<dbReference type="Gene3D" id="1.10.8.270">
    <property type="entry name" value="putative rabgap domain of human tbc1 domain family member 14 like domains"/>
    <property type="match status" value="1"/>
</dbReference>
<accession>A0A1Q9EPM2</accession>
<evidence type="ECO:0000313" key="2">
    <source>
        <dbReference type="EMBL" id="OLQ09327.1"/>
    </source>
</evidence>
<dbReference type="SUPFAM" id="SSF47923">
    <property type="entry name" value="Ypt/Rab-GAP domain of gyp1p"/>
    <property type="match status" value="2"/>
</dbReference>
<dbReference type="InterPro" id="IPR035969">
    <property type="entry name" value="Rab-GAP_TBC_sf"/>
</dbReference>
<dbReference type="EMBL" id="LSRX01000099">
    <property type="protein sequence ID" value="OLQ09327.1"/>
    <property type="molecule type" value="Genomic_DNA"/>
</dbReference>
<keyword evidence="3" id="KW-1185">Reference proteome</keyword>
<reference evidence="2 3" key="1">
    <citation type="submission" date="2016-02" db="EMBL/GenBank/DDBJ databases">
        <title>Genome analysis of coral dinoflagellate symbionts highlights evolutionary adaptations to a symbiotic lifestyle.</title>
        <authorList>
            <person name="Aranda M."/>
            <person name="Li Y."/>
            <person name="Liew Y.J."/>
            <person name="Baumgarten S."/>
            <person name="Simakov O."/>
            <person name="Wilson M."/>
            <person name="Piel J."/>
            <person name="Ashoor H."/>
            <person name="Bougouffa S."/>
            <person name="Bajic V.B."/>
            <person name="Ryu T."/>
            <person name="Ravasi T."/>
            <person name="Bayer T."/>
            <person name="Micklem G."/>
            <person name="Kim H."/>
            <person name="Bhak J."/>
            <person name="Lajeunesse T.C."/>
            <person name="Voolstra C.R."/>
        </authorList>
    </citation>
    <scope>NUCLEOTIDE SEQUENCE [LARGE SCALE GENOMIC DNA]</scope>
    <source>
        <strain evidence="2 3">CCMP2467</strain>
    </source>
</reference>
<sequence length="1115" mass="120351">MHLRLDVCLISGRSVTLEVERSVSLEDVRQLAQKALEAGRGRLLNSAGEVLDGLATVEQSSLRSGDVLTLHVGQVQVLASKIDSYSAYSFSYQDGAAFAALLGDGSAVTWGHYLNGGDSRAVQDQLKNVQRIQSSFGAFAAIRGDGSVVTWGNSHYGGDCKAVQDRLRSVQQIQASFGAFAAVLGDGGVVTWGDAEFGAESSAVQHELTNVQKIQASHSAFAAILGDGSVSTWGDSDYGGDSSSVQEQLKTVQQIQATASAFAAILADGSVVTWGDDGFGGNSSVVQDQLRQVQQIQASAYAFAAILFDGSVVTWGDADSGGDSSEVQAQLIDVQQIQACDEAFAALLGDGSVVTWGSSRDGGDSSEVQHRLKGVLRIQASSYAFAAILVDASVVSWGRAHCGGDSSAVQDRLKNVQHIQASCGAFAALLADGSVVTWGFASDGGDSSAVQDQLKNVERIEGSFGAFAAVLCDSTVVTWGDSARPHGLVLDLGSSVRLSHQRFVHFDAGQEESLAKWLACFEALKVAELDGTLFEKSLVNWRAGEEAADNKVSSPKAAYNARKRTFLYRKHSYRARKPKAPPGRALGSAQARPHGLVLDLGSSVRLSHQRFVHFDAGQEESLAKWLACFEALKVAELDGTLFEKSLVNWRAGEAERTSGEEEAADNKVSSPKAAYNARKRTFLYRKHSYRARKPKAPPGRVTASLPDETWVDVAPSRSEAWLRAWRNVQGCGSSDNELDILELPEEDWKPAEHFAAEGVEEVTAAVRAGLEPEDRPGAWPLLAAAAAKRRRKGRPYDSLVAEGKDLEENEAVRTIQADLHRTGMEDVDVCSLENVLLSFAATNPEIGYCQSMSFVAATLLHYLPEETAFWTLSGLLEDVLPEGYFASRMVGLRTDLRVLSVLLSQYLPSLADHLEAQEIDLSPITVNWFLCLFLNTLPAKWSHRVLDTVLYEGSVTLFRLALAILSFRSKELLSCNSVPDAFIYLRSPCDCRGPAKAAEGAELWELMFAEWLNDLSEQKLGRLRKEQRRMVEAEDDKVAASKSSPGFLQKMSSAEADLSKDLSGKVYLAGRDKEKLKLVAKESFKLVADKSGVDFSDLTTVKAAAQDMGVMGSAV</sequence>
<dbReference type="Pfam" id="PF00566">
    <property type="entry name" value="RabGAP-TBC"/>
    <property type="match status" value="1"/>
</dbReference>
<dbReference type="Gene3D" id="2.130.10.30">
    <property type="entry name" value="Regulator of chromosome condensation 1/beta-lactamase-inhibitor protein II"/>
    <property type="match status" value="3"/>
</dbReference>
<protein>
    <submittedName>
        <fullName evidence="2">Small G protein signaling modulator 3</fullName>
    </submittedName>
</protein>
<gene>
    <name evidence="2" type="primary">SGSM3</name>
    <name evidence="2" type="ORF">AK812_SmicGene7102</name>
</gene>
<dbReference type="PANTHER" id="PTHR47219:SF20">
    <property type="entry name" value="TBC1 DOMAIN FAMILY MEMBER 2B"/>
    <property type="match status" value="1"/>
</dbReference>
<comment type="caution">
    <text evidence="2">The sequence shown here is derived from an EMBL/GenBank/DDBJ whole genome shotgun (WGS) entry which is preliminary data.</text>
</comment>
<dbReference type="InterPro" id="IPR050302">
    <property type="entry name" value="Rab_GAP_TBC_domain"/>
</dbReference>
<name>A0A1Q9EPM2_SYMMI</name>
<dbReference type="SMART" id="SM00164">
    <property type="entry name" value="TBC"/>
    <property type="match status" value="1"/>
</dbReference>
<evidence type="ECO:0000259" key="1">
    <source>
        <dbReference type="PROSITE" id="PS50086"/>
    </source>
</evidence>
<feature type="domain" description="Rab-GAP TBC" evidence="1">
    <location>
        <begin position="769"/>
        <end position="953"/>
    </location>
</feature>